<comment type="caution">
    <text evidence="1">The sequence shown here is derived from an EMBL/GenBank/DDBJ whole genome shotgun (WGS) entry which is preliminary data.</text>
</comment>
<dbReference type="Proteomes" id="UP000245697">
    <property type="component" value="Unassembled WGS sequence"/>
</dbReference>
<sequence length="233" mass="25731">MPALAALHCRRRRRRRVAGGAYQGWDDITAALGWPSLPGENPQAVSLYPYGRDDADPIAYVVTAGDHAYAFDYNASQPWRLGAALLDELPSSRSFSAEEAMPVAGLHLDIPAKRAGVWCIEPLDGLESWWPSLWPGWELSLWDDDAGHQPVRFPAFDLDRWLYELAERVHRHWAVRETLMAHGLDPDGPESVIGFVQSHLATGLTVQDRDAVLDAILPGSATTINAADAALFR</sequence>
<proteinExistence type="predicted"/>
<reference evidence="1 2" key="1">
    <citation type="submission" date="2018-05" db="EMBL/GenBank/DDBJ databases">
        <title>Genomic Encyclopedia of Archaeal and Bacterial Type Strains, Phase II (KMG-II): from individual species to whole genera.</title>
        <authorList>
            <person name="Goeker M."/>
        </authorList>
    </citation>
    <scope>NUCLEOTIDE SEQUENCE [LARGE SCALE GENOMIC DNA]</scope>
    <source>
        <strain evidence="1 2">DSM 45184</strain>
    </source>
</reference>
<keyword evidence="2" id="KW-1185">Reference proteome</keyword>
<evidence type="ECO:0000313" key="2">
    <source>
        <dbReference type="Proteomes" id="UP000245697"/>
    </source>
</evidence>
<accession>A0A316FGK4</accession>
<organism evidence="1 2">
    <name type="scientific">Actinoplanes xinjiangensis</name>
    <dbReference type="NCBI Taxonomy" id="512350"/>
    <lineage>
        <taxon>Bacteria</taxon>
        <taxon>Bacillati</taxon>
        <taxon>Actinomycetota</taxon>
        <taxon>Actinomycetes</taxon>
        <taxon>Micromonosporales</taxon>
        <taxon>Micromonosporaceae</taxon>
        <taxon>Actinoplanes</taxon>
    </lineage>
</organism>
<gene>
    <name evidence="1" type="ORF">BC793_108360</name>
</gene>
<dbReference type="EMBL" id="QGGR01000008">
    <property type="protein sequence ID" value="PWK47245.1"/>
    <property type="molecule type" value="Genomic_DNA"/>
</dbReference>
<evidence type="ECO:0000313" key="1">
    <source>
        <dbReference type="EMBL" id="PWK47245.1"/>
    </source>
</evidence>
<protein>
    <submittedName>
        <fullName evidence="1">Uncharacterized protein</fullName>
    </submittedName>
</protein>
<name>A0A316FGK4_9ACTN</name>
<dbReference type="AlphaFoldDB" id="A0A316FGK4"/>